<keyword evidence="4" id="KW-0812">Transmembrane</keyword>
<reference evidence="11 12" key="1">
    <citation type="submission" date="2017-08" db="EMBL/GenBank/DDBJ databases">
        <title>Infants hospitalized years apart are colonized by the same room-sourced microbial strains.</title>
        <authorList>
            <person name="Brooks B."/>
            <person name="Olm M.R."/>
            <person name="Firek B.A."/>
            <person name="Baker R."/>
            <person name="Thomas B.C."/>
            <person name="Morowitz M.J."/>
            <person name="Banfield J.F."/>
        </authorList>
    </citation>
    <scope>NUCLEOTIDE SEQUENCE [LARGE SCALE GENOMIC DNA]</scope>
    <source>
        <strain evidence="11">S2_003_000_R2_4</strain>
    </source>
</reference>
<sequence length="594" mass="64167">MVLGRTSLAFTAIAWLAASSAWADEPMAQIQGVEDKALREAIQRALTQSKHPAQSRAEARRRARQAGEDVIAVLRAEGYYAYTVEPDVLEGEPPRAVVKVTPGPVFVIADPKIDWAGDPPDEGTRQRAASSMRLTLGEPGRSADVVGAEGRVVAQVAKLGYADAEAQPREVIVDHADHTVRPSFRISAGELVHLDGVELVTKGRTNPVWVGRLAPWVAGDVYDPEDVAELERRLRDTSVYDSISVALAGPDKATADGFRPVVVTLADRRARTIELGAGYSTSEGAGVDAKWIRYNRLKRADTTTYSLRFAKLEQSVGAEISLPHWRRPQQTLKLSSALFRNDTDAYNETGGRVGVDVTRRRQTTAYRTLGVTLDLSQTKEQLNRNGSVAGRKLNLATLAGLAAYAWDFSDNILDPKRGWRLEARGEPTYVIGDTTLPYLKLTTQGSAYLPFGKTYSTVLAGRVKLGAIVGGGIPQVPAARRFYAGGGGSVRGYAYQAIGPRLSDNTPQGGVSLVETSLELRQKVTGRWSGVAFIDAGAIGTHETPQREDFRAGAGLGVRYDLGFGPIRADVAVPLGRRTGDPAFQIYLSIGQSF</sequence>
<comment type="subcellular location">
    <subcellularLocation>
        <location evidence="1">Cell outer membrane</location>
    </subcellularLocation>
</comment>
<keyword evidence="5" id="KW-0472">Membrane</keyword>
<evidence type="ECO:0000256" key="8">
    <source>
        <dbReference type="SAM" id="SignalP"/>
    </source>
</evidence>
<keyword evidence="4" id="KW-1134">Transmembrane beta strand</keyword>
<evidence type="ECO:0000259" key="10">
    <source>
        <dbReference type="Pfam" id="PF17243"/>
    </source>
</evidence>
<evidence type="ECO:0000256" key="4">
    <source>
        <dbReference type="ARBA" id="ARBA00022452"/>
    </source>
</evidence>
<evidence type="ECO:0000259" key="9">
    <source>
        <dbReference type="Pfam" id="PF01103"/>
    </source>
</evidence>
<dbReference type="Proteomes" id="UP000249393">
    <property type="component" value="Unassembled WGS sequence"/>
</dbReference>
<proteinExistence type="inferred from homology"/>
<dbReference type="RefSeq" id="WP_304282110.1">
    <property type="nucleotide sequence ID" value="NZ_QFQZ01000095.1"/>
</dbReference>
<dbReference type="EMBL" id="QFQZ01000095">
    <property type="protein sequence ID" value="PZR31174.1"/>
    <property type="molecule type" value="Genomic_DNA"/>
</dbReference>
<evidence type="ECO:0000256" key="7">
    <source>
        <dbReference type="ARBA" id="ARBA00093548"/>
    </source>
</evidence>
<evidence type="ECO:0000313" key="12">
    <source>
        <dbReference type="Proteomes" id="UP000249393"/>
    </source>
</evidence>
<evidence type="ECO:0000256" key="5">
    <source>
        <dbReference type="ARBA" id="ARBA00023136"/>
    </source>
</evidence>
<comment type="subunit">
    <text evidence="7">Interacts with TamB to form the translocation and assembly module (TAM).</text>
</comment>
<comment type="caution">
    <text evidence="11">The sequence shown here is derived from an EMBL/GenBank/DDBJ whole genome shotgun (WGS) entry which is preliminary data.</text>
</comment>
<dbReference type="GO" id="GO:0009279">
    <property type="term" value="C:cell outer membrane"/>
    <property type="evidence" value="ECO:0007669"/>
    <property type="project" value="UniProtKB-SubCell"/>
</dbReference>
<comment type="similarity">
    <text evidence="2">Belongs to the TamA family.</text>
</comment>
<feature type="signal peptide" evidence="8">
    <location>
        <begin position="1"/>
        <end position="23"/>
    </location>
</feature>
<name>A0A2W5WTC0_9CAUL</name>
<evidence type="ECO:0000256" key="2">
    <source>
        <dbReference type="ARBA" id="ARBA00010248"/>
    </source>
</evidence>
<dbReference type="Pfam" id="PF17243">
    <property type="entry name" value="POTRA_TamA_1"/>
    <property type="match status" value="1"/>
</dbReference>
<dbReference type="PANTHER" id="PTHR12815">
    <property type="entry name" value="SORTING AND ASSEMBLY MACHINERY SAMM50 PROTEIN FAMILY MEMBER"/>
    <property type="match status" value="1"/>
</dbReference>
<protein>
    <recommendedName>
        <fullName evidence="3">Translocation and assembly module subunit TamA</fullName>
    </recommendedName>
    <alternativeName>
        <fullName evidence="6">Autotransporter assembly factor TamA</fullName>
    </alternativeName>
</protein>
<evidence type="ECO:0000256" key="3">
    <source>
        <dbReference type="ARBA" id="ARBA00015419"/>
    </source>
</evidence>
<dbReference type="InterPro" id="IPR039910">
    <property type="entry name" value="D15-like"/>
</dbReference>
<organism evidence="11 12">
    <name type="scientific">Caulobacter segnis</name>
    <dbReference type="NCBI Taxonomy" id="88688"/>
    <lineage>
        <taxon>Bacteria</taxon>
        <taxon>Pseudomonadati</taxon>
        <taxon>Pseudomonadota</taxon>
        <taxon>Alphaproteobacteria</taxon>
        <taxon>Caulobacterales</taxon>
        <taxon>Caulobacteraceae</taxon>
        <taxon>Caulobacter</taxon>
    </lineage>
</organism>
<dbReference type="Pfam" id="PF01103">
    <property type="entry name" value="Omp85"/>
    <property type="match status" value="1"/>
</dbReference>
<feature type="chain" id="PRO_5015927350" description="Translocation and assembly module subunit TamA" evidence="8">
    <location>
        <begin position="24"/>
        <end position="594"/>
    </location>
</feature>
<dbReference type="InterPro" id="IPR035243">
    <property type="entry name" value="TamA_POTRA_Dom_1"/>
</dbReference>
<dbReference type="Gene3D" id="3.10.20.310">
    <property type="entry name" value="membrane protein fhac"/>
    <property type="match status" value="2"/>
</dbReference>
<gene>
    <name evidence="11" type="ORF">DI526_20455</name>
</gene>
<accession>A0A2W5WTC0</accession>
<feature type="domain" description="Bacterial surface antigen (D15)" evidence="9">
    <location>
        <begin position="295"/>
        <end position="594"/>
    </location>
</feature>
<dbReference type="PANTHER" id="PTHR12815:SF42">
    <property type="entry name" value="BACTERIAL SURFACE ANTIGEN (D15) DOMAIN-CONTAINING PROTEIN"/>
    <property type="match status" value="1"/>
</dbReference>
<evidence type="ECO:0000256" key="1">
    <source>
        <dbReference type="ARBA" id="ARBA00004442"/>
    </source>
</evidence>
<evidence type="ECO:0000313" key="11">
    <source>
        <dbReference type="EMBL" id="PZR31174.1"/>
    </source>
</evidence>
<keyword evidence="8" id="KW-0732">Signal</keyword>
<dbReference type="Gene3D" id="2.40.160.50">
    <property type="entry name" value="membrane protein fhac: a member of the omp85/tpsb transporter family"/>
    <property type="match status" value="1"/>
</dbReference>
<dbReference type="AlphaFoldDB" id="A0A2W5WTC0"/>
<dbReference type="InterPro" id="IPR000184">
    <property type="entry name" value="Bac_surfAg_D15"/>
</dbReference>
<evidence type="ECO:0000256" key="6">
    <source>
        <dbReference type="ARBA" id="ARBA00033063"/>
    </source>
</evidence>
<feature type="domain" description="TamA POTRA" evidence="10">
    <location>
        <begin position="29"/>
        <end position="102"/>
    </location>
</feature>